<feature type="transmembrane region" description="Helical" evidence="6">
    <location>
        <begin position="216"/>
        <end position="238"/>
    </location>
</feature>
<reference evidence="8 9" key="1">
    <citation type="submission" date="2018-02" db="EMBL/GenBank/DDBJ databases">
        <title>Genome sequence of Desulfovibrio carbinolicus DSM 3852.</title>
        <authorList>
            <person name="Wilbanks E."/>
            <person name="Skennerton C.T."/>
            <person name="Orphan V.J."/>
        </authorList>
    </citation>
    <scope>NUCLEOTIDE SEQUENCE [LARGE SCALE GENOMIC DNA]</scope>
    <source>
        <strain evidence="8 9">DSM 3852</strain>
    </source>
</reference>
<protein>
    <submittedName>
        <fullName evidence="8">P-type conjugative transfer protein TrbL</fullName>
    </submittedName>
</protein>
<feature type="transmembrane region" description="Helical" evidence="6">
    <location>
        <begin position="90"/>
        <end position="111"/>
    </location>
</feature>
<feature type="transmembrane region" description="Helical" evidence="6">
    <location>
        <begin position="60"/>
        <end position="78"/>
    </location>
</feature>
<name>A0A4P6HG58_9BACT</name>
<keyword evidence="4 6" id="KW-0472">Membrane</keyword>
<dbReference type="Proteomes" id="UP000293296">
    <property type="component" value="Chromosome"/>
</dbReference>
<feature type="transmembrane region" description="Helical" evidence="6">
    <location>
        <begin position="163"/>
        <end position="185"/>
    </location>
</feature>
<evidence type="ECO:0000256" key="3">
    <source>
        <dbReference type="ARBA" id="ARBA00022989"/>
    </source>
</evidence>
<dbReference type="Pfam" id="PF04610">
    <property type="entry name" value="TrbL"/>
    <property type="match status" value="1"/>
</dbReference>
<evidence type="ECO:0000256" key="2">
    <source>
        <dbReference type="ARBA" id="ARBA00022692"/>
    </source>
</evidence>
<feature type="region of interest" description="Disordered" evidence="5">
    <location>
        <begin position="376"/>
        <end position="395"/>
    </location>
</feature>
<feature type="transmembrane region" description="Helical" evidence="6">
    <location>
        <begin position="192"/>
        <end position="210"/>
    </location>
</feature>
<keyword evidence="9" id="KW-1185">Reference proteome</keyword>
<evidence type="ECO:0000313" key="8">
    <source>
        <dbReference type="EMBL" id="QAZ66111.1"/>
    </source>
</evidence>
<dbReference type="InterPro" id="IPR007688">
    <property type="entry name" value="Conjugal_tfr_TrbL/VirB6"/>
</dbReference>
<dbReference type="GO" id="GO:0016020">
    <property type="term" value="C:membrane"/>
    <property type="evidence" value="ECO:0007669"/>
    <property type="project" value="UniProtKB-SubCell"/>
</dbReference>
<dbReference type="EMBL" id="CP026538">
    <property type="protein sequence ID" value="QAZ66111.1"/>
    <property type="molecule type" value="Genomic_DNA"/>
</dbReference>
<feature type="chain" id="PRO_5020848691" evidence="7">
    <location>
        <begin position="31"/>
        <end position="395"/>
    </location>
</feature>
<evidence type="ECO:0000313" key="9">
    <source>
        <dbReference type="Proteomes" id="UP000293296"/>
    </source>
</evidence>
<gene>
    <name evidence="8" type="primary">trbL</name>
    <name evidence="8" type="ORF">C3Y92_02180</name>
</gene>
<dbReference type="KEGG" id="dcb:C3Y92_02180"/>
<organism evidence="8 9">
    <name type="scientific">Solidesulfovibrio carbinolicus</name>
    <dbReference type="NCBI Taxonomy" id="296842"/>
    <lineage>
        <taxon>Bacteria</taxon>
        <taxon>Pseudomonadati</taxon>
        <taxon>Thermodesulfobacteriota</taxon>
        <taxon>Desulfovibrionia</taxon>
        <taxon>Desulfovibrionales</taxon>
        <taxon>Desulfovibrionaceae</taxon>
        <taxon>Solidesulfovibrio</taxon>
    </lineage>
</organism>
<dbReference type="OrthoDB" id="5444062at2"/>
<evidence type="ECO:0000256" key="6">
    <source>
        <dbReference type="SAM" id="Phobius"/>
    </source>
</evidence>
<keyword evidence="2 6" id="KW-0812">Transmembrane</keyword>
<dbReference type="NCBIfam" id="TIGR02783">
    <property type="entry name" value="TrbL_P"/>
    <property type="match status" value="1"/>
</dbReference>
<accession>A0A4P6HG58</accession>
<evidence type="ECO:0000256" key="1">
    <source>
        <dbReference type="ARBA" id="ARBA00004141"/>
    </source>
</evidence>
<feature type="signal peptide" evidence="7">
    <location>
        <begin position="1"/>
        <end position="30"/>
    </location>
</feature>
<dbReference type="InterPro" id="IPR014150">
    <property type="entry name" value="Conjugal_tfr_TrbL"/>
</dbReference>
<feature type="transmembrane region" description="Helical" evidence="6">
    <location>
        <begin position="250"/>
        <end position="268"/>
    </location>
</feature>
<proteinExistence type="predicted"/>
<dbReference type="AlphaFoldDB" id="A0A4P6HG58"/>
<keyword evidence="7" id="KW-0732">Signal</keyword>
<keyword evidence="3 6" id="KW-1133">Transmembrane helix</keyword>
<dbReference type="PROSITE" id="PS51257">
    <property type="entry name" value="PROKAR_LIPOPROTEIN"/>
    <property type="match status" value="1"/>
</dbReference>
<evidence type="ECO:0000256" key="5">
    <source>
        <dbReference type="SAM" id="MobiDB-lite"/>
    </source>
</evidence>
<sequence length="395" mass="41382">MRVIMVKGFIKISSIAVIALLIVFACDAFAQSGVSVDTVGKIVSAFTEKSNAWGKALQQYALGLFKLCTTLTIAMFGVKAVLNRHQLGEVLGQFVMTLVFCGFVLAVINYYQEWSGNIITGLRNIAGELGPSNLQIDKPLEVGYKMATTIFKKLSVFSPGESVGYVIAALVVMIAFALITAQVVLIKCEAAIVMNAAMILLGLGGASFLKEYAINVMRYVLSVAFKLFVMQLVLGLGLQFIQDMAMSEANFEDIIIIIGVSVVLFALVKSLPDAIAGVINGSNVSSGSALSQAGAALAGGAAAAVGGAIGGAAGTWGASQAVKKAAQTAGMSGASGAFGKAGAFKDALWGSHMDARFDRRRAGHFTSMNANAGRRLKEMKMNKMSSDPSKDKGEE</sequence>
<evidence type="ECO:0000256" key="7">
    <source>
        <dbReference type="SAM" id="SignalP"/>
    </source>
</evidence>
<comment type="subcellular location">
    <subcellularLocation>
        <location evidence="1">Membrane</location>
        <topology evidence="1">Multi-pass membrane protein</topology>
    </subcellularLocation>
</comment>
<evidence type="ECO:0000256" key="4">
    <source>
        <dbReference type="ARBA" id="ARBA00023136"/>
    </source>
</evidence>
<dbReference type="GO" id="GO:0030255">
    <property type="term" value="P:protein secretion by the type IV secretion system"/>
    <property type="evidence" value="ECO:0007669"/>
    <property type="project" value="InterPro"/>
</dbReference>